<proteinExistence type="predicted"/>
<keyword evidence="2" id="KW-1185">Reference proteome</keyword>
<gene>
    <name evidence="1" type="ORF">SSPSH_002511</name>
</gene>
<dbReference type="SUPFAM" id="SSF49503">
    <property type="entry name" value="Cupredoxins"/>
    <property type="match status" value="1"/>
</dbReference>
<reference evidence="1 2" key="1">
    <citation type="journal article" date="2011" name="J. Bacteriol.">
        <title>Genome sequence of Salinisphaera shabanensis, a gammaproteobacterium from the harsh, variable environment of the brine-seawater interface of the Shaban Deep in the Red Sea.</title>
        <authorList>
            <person name="Antunes A."/>
            <person name="Alam I."/>
            <person name="Bajic V.B."/>
            <person name="Stingl U."/>
        </authorList>
    </citation>
    <scope>NUCLEOTIDE SEQUENCE [LARGE SCALE GENOMIC DNA]</scope>
    <source>
        <strain evidence="1 2">E1L3A</strain>
    </source>
</reference>
<dbReference type="AlphaFoldDB" id="U2EK02"/>
<dbReference type="InterPro" id="IPR008972">
    <property type="entry name" value="Cupredoxin"/>
</dbReference>
<dbReference type="STRING" id="1033802.SSPSH_002511"/>
<sequence>MRRSVIFLAVNVVVLGALAWWLVPEPTDRPDTGADRVRAAFEVQDGRRVTGPPVLSARKGAVLEIQIASDRDDELHMHGYDRTWPLRGGETRTVTLVLDQAGRFSAELHHAGIELTALEVRPQ</sequence>
<dbReference type="EMBL" id="AFNV02000017">
    <property type="protein sequence ID" value="ERJ18597.1"/>
    <property type="molecule type" value="Genomic_DNA"/>
</dbReference>
<evidence type="ECO:0008006" key="3">
    <source>
        <dbReference type="Google" id="ProtNLM"/>
    </source>
</evidence>
<accession>U2EK02</accession>
<reference evidence="1 2" key="2">
    <citation type="journal article" date="2013" name="PLoS ONE">
        <title>INDIGO - INtegrated Data Warehouse of MIcrobial GenOmes with Examples from the Red Sea Extremophiles.</title>
        <authorList>
            <person name="Alam I."/>
            <person name="Antunes A."/>
            <person name="Kamau A.A."/>
            <person name="Ba Alawi W."/>
            <person name="Kalkatawi M."/>
            <person name="Stingl U."/>
            <person name="Bajic V.B."/>
        </authorList>
    </citation>
    <scope>NUCLEOTIDE SEQUENCE [LARGE SCALE GENOMIC DNA]</scope>
    <source>
        <strain evidence="1 2">E1L3A</strain>
    </source>
</reference>
<organism evidence="1 2">
    <name type="scientific">Salinisphaera shabanensis E1L3A</name>
    <dbReference type="NCBI Taxonomy" id="1033802"/>
    <lineage>
        <taxon>Bacteria</taxon>
        <taxon>Pseudomonadati</taxon>
        <taxon>Pseudomonadota</taxon>
        <taxon>Gammaproteobacteria</taxon>
        <taxon>Salinisphaerales</taxon>
        <taxon>Salinisphaeraceae</taxon>
        <taxon>Salinisphaera</taxon>
    </lineage>
</organism>
<evidence type="ECO:0000313" key="2">
    <source>
        <dbReference type="Proteomes" id="UP000006242"/>
    </source>
</evidence>
<dbReference type="eggNOG" id="ENOG5032D0N">
    <property type="taxonomic scope" value="Bacteria"/>
</dbReference>
<protein>
    <recommendedName>
        <fullName evidence="3">EfeO-type cupredoxin-like domain-containing protein</fullName>
    </recommendedName>
</protein>
<name>U2EK02_9GAMM</name>
<comment type="caution">
    <text evidence="1">The sequence shown here is derived from an EMBL/GenBank/DDBJ whole genome shotgun (WGS) entry which is preliminary data.</text>
</comment>
<dbReference type="Proteomes" id="UP000006242">
    <property type="component" value="Unassembled WGS sequence"/>
</dbReference>
<evidence type="ECO:0000313" key="1">
    <source>
        <dbReference type="EMBL" id="ERJ18597.1"/>
    </source>
</evidence>